<comment type="caution">
    <text evidence="3">The sequence shown here is derived from an EMBL/GenBank/DDBJ whole genome shotgun (WGS) entry which is preliminary data.</text>
</comment>
<dbReference type="PANTHER" id="PTHR16441:SF0">
    <property type="entry name" value="COILED-COIL DOMAIN-CONTAINING PROTEIN 93"/>
    <property type="match status" value="1"/>
</dbReference>
<dbReference type="AlphaFoldDB" id="A0A8S1F3P5"/>
<dbReference type="InterPro" id="IPR039116">
    <property type="entry name" value="CCDC93"/>
</dbReference>
<evidence type="ECO:0000259" key="2">
    <source>
        <dbReference type="Pfam" id="PF21673"/>
    </source>
</evidence>
<feature type="domain" description="CCDC93 N-terminal" evidence="2">
    <location>
        <begin position="17"/>
        <end position="117"/>
    </location>
</feature>
<dbReference type="Pfam" id="PF21673">
    <property type="entry name" value="CCDC93_N"/>
    <property type="match status" value="1"/>
</dbReference>
<name>A0A8S1F3P5_9PELO</name>
<evidence type="ECO:0000313" key="3">
    <source>
        <dbReference type="EMBL" id="CAB3405195.1"/>
    </source>
</evidence>
<dbReference type="InterPro" id="IPR048747">
    <property type="entry name" value="CCDC93_N"/>
</dbReference>
<dbReference type="EMBL" id="CADEPM010000004">
    <property type="protein sequence ID" value="CAB3405195.1"/>
    <property type="molecule type" value="Genomic_DNA"/>
</dbReference>
<feature type="coiled-coil region" evidence="1">
    <location>
        <begin position="259"/>
        <end position="286"/>
    </location>
</feature>
<accession>A0A8S1F3P5</accession>
<sequence>MSKPPSTKIGLECLQIEKREECIEILNAAGYKKVMSSSLDYFDRIVGGMVWCLVRCNISVDLNLLYEENCSIGHRISTTEVIVRALLGLNCPYRIEPHQIQGLDYVSIFPIIQWLVKVSEEMSKKDKLENTAQWYANIVEYYNNQINEDLQAKKKEFMEFLDKQVSEDKTFTKRNMKRTEISRPMNLEIDARTTFAEYVQAVKDVVQKKTSESIKEFKANEATAALEACSSEKVRYAVGRWIKENLDSAKIEEIYQAEMSNDKEGRERYEEVINNINEELRRLTKMIEFDAFQYAQAQVEYISLEKQWSHVHELVKGYSTDDNQKLNDLVKRYNEVKKHSKTVCSELCRDIGQVDEKLRAARLNIDEHGTLGKYEVKTREVVDKLCDEKTERRQLAVNLAVMQRKIDESLTATVETQFHKRVMERAEDNFDVGIPVITLNTQLKTMVMQHNTAVDILHYTTKILSYANRLEEEELPKPLFKKTCEEYRIAFMAYMTDVKAQLSEFHMKAKYTQESLWEEKQKVARKRVDLRDKLREMNTRAEYIEKILKTNDYIHQYQQLLERVLTLVEPAEE</sequence>
<keyword evidence="1" id="KW-0175">Coiled coil</keyword>
<proteinExistence type="predicted"/>
<dbReference type="PANTHER" id="PTHR16441">
    <property type="entry name" value="FIDIPIDINE"/>
    <property type="match status" value="1"/>
</dbReference>
<gene>
    <name evidence="3" type="ORF">CBOVIS_LOCUS7420</name>
</gene>
<organism evidence="3 4">
    <name type="scientific">Caenorhabditis bovis</name>
    <dbReference type="NCBI Taxonomy" id="2654633"/>
    <lineage>
        <taxon>Eukaryota</taxon>
        <taxon>Metazoa</taxon>
        <taxon>Ecdysozoa</taxon>
        <taxon>Nematoda</taxon>
        <taxon>Chromadorea</taxon>
        <taxon>Rhabditida</taxon>
        <taxon>Rhabditina</taxon>
        <taxon>Rhabditomorpha</taxon>
        <taxon>Rhabditoidea</taxon>
        <taxon>Rhabditidae</taxon>
        <taxon>Peloderinae</taxon>
        <taxon>Caenorhabditis</taxon>
    </lineage>
</organism>
<evidence type="ECO:0000313" key="4">
    <source>
        <dbReference type="Proteomes" id="UP000494206"/>
    </source>
</evidence>
<dbReference type="Proteomes" id="UP000494206">
    <property type="component" value="Unassembled WGS sequence"/>
</dbReference>
<dbReference type="GO" id="GO:0006893">
    <property type="term" value="P:Golgi to plasma membrane transport"/>
    <property type="evidence" value="ECO:0007669"/>
    <property type="project" value="TreeGrafter"/>
</dbReference>
<protein>
    <recommendedName>
        <fullName evidence="2">CCDC93 N-terminal domain-containing protein</fullName>
    </recommendedName>
</protein>
<reference evidence="3 4" key="1">
    <citation type="submission" date="2020-04" db="EMBL/GenBank/DDBJ databases">
        <authorList>
            <person name="Laetsch R D."/>
            <person name="Stevens L."/>
            <person name="Kumar S."/>
            <person name="Blaxter L. M."/>
        </authorList>
    </citation>
    <scope>NUCLEOTIDE SEQUENCE [LARGE SCALE GENOMIC DNA]</scope>
</reference>
<keyword evidence="4" id="KW-1185">Reference proteome</keyword>
<dbReference type="OrthoDB" id="16092at2759"/>
<evidence type="ECO:0000256" key="1">
    <source>
        <dbReference type="SAM" id="Coils"/>
    </source>
</evidence>